<dbReference type="NCBIfam" id="NF028537">
    <property type="entry name" value="P_eth_NH2_trans"/>
    <property type="match status" value="1"/>
</dbReference>
<feature type="transmembrane region" description="Helical" evidence="8">
    <location>
        <begin position="116"/>
        <end position="136"/>
    </location>
</feature>
<dbReference type="GO" id="GO:0016776">
    <property type="term" value="F:phosphotransferase activity, phosphate group as acceptor"/>
    <property type="evidence" value="ECO:0007669"/>
    <property type="project" value="TreeGrafter"/>
</dbReference>
<keyword evidence="12" id="KW-1185">Reference proteome</keyword>
<dbReference type="AlphaFoldDB" id="A0A3P4B0G8"/>
<keyword evidence="2" id="KW-1003">Cell membrane</keyword>
<sequence length="549" mass="60334">MFRSRPLAPEALAFLAGLLFLAFYNIPLWRRLGAIAPAGDQGGLAMQFAFAAMVLSIFTMVLVLASFRWVFKPALVVLCMASSVAAYFMLQYGVLIDKGMLRNVAETDVREVRGLLSPRLLLMVLGLGVLPSWLIIRVPVAYRPLRRELLGKAAAMLAALGVLALVALGNYQGLAALLRNHHELRMMVVPSNYLAALVGFAKEEMAGPARPIEALGQDARRAAAWAGHKRRSLTVLVVGESARAENFGVLGYARDTTPRLAAEPGLIAYGNVSSCGTETAVSLPCMFSNMPRRDYDANRARRQEGLLDVIQRAGLRVTWRDNQSGCKGTCSRVAFENVREAALPAYCAEGECHDEVLLHGLQDYIDTLQGDAVLVLHQMGSHGPDYYRRYPRAAARFGPVCASNALNTCSRDSIVNAYDNTIAYTDHVLGALIDRLRANQDKLDVAMLYVSDHGESLGEYRLYLHGTPYMLAPSQQTHVAMLAWFSPSYAQDFGLDLQCVRRSRQQAYSHDNYFHSVLGLLQIQTSAYEPELDMFAPCRRKAIAGPGDA</sequence>
<feature type="transmembrane region" description="Helical" evidence="8">
    <location>
        <begin position="74"/>
        <end position="96"/>
    </location>
</feature>
<dbReference type="InterPro" id="IPR012549">
    <property type="entry name" value="EptA-like_N"/>
</dbReference>
<dbReference type="CDD" id="cd16017">
    <property type="entry name" value="LptA"/>
    <property type="match status" value="1"/>
</dbReference>
<keyword evidence="3" id="KW-0997">Cell inner membrane</keyword>
<dbReference type="InterPro" id="IPR017850">
    <property type="entry name" value="Alkaline_phosphatase_core_sf"/>
</dbReference>
<protein>
    <submittedName>
        <fullName evidence="11">Phosphoethanolamine transferase EptA</fullName>
        <ecNumber evidence="11">2.7.-.-</ecNumber>
    </submittedName>
</protein>
<dbReference type="Gene3D" id="3.40.720.10">
    <property type="entry name" value="Alkaline Phosphatase, subunit A"/>
    <property type="match status" value="1"/>
</dbReference>
<dbReference type="GO" id="GO:0005886">
    <property type="term" value="C:plasma membrane"/>
    <property type="evidence" value="ECO:0007669"/>
    <property type="project" value="UniProtKB-SubCell"/>
</dbReference>
<feature type="domain" description="Phosphoethanolamine transferase N-terminal" evidence="10">
    <location>
        <begin position="55"/>
        <end position="204"/>
    </location>
</feature>
<keyword evidence="7 8" id="KW-0472">Membrane</keyword>
<feature type="transmembrane region" description="Helical" evidence="8">
    <location>
        <begin position="46"/>
        <end position="67"/>
    </location>
</feature>
<evidence type="ECO:0000256" key="4">
    <source>
        <dbReference type="ARBA" id="ARBA00022679"/>
    </source>
</evidence>
<evidence type="ECO:0000259" key="10">
    <source>
        <dbReference type="Pfam" id="PF08019"/>
    </source>
</evidence>
<gene>
    <name evidence="11" type="primary">eptA_1</name>
    <name evidence="11" type="ORF">PIGHUM_01868</name>
</gene>
<dbReference type="RefSeq" id="WP_124079317.1">
    <property type="nucleotide sequence ID" value="NZ_UWPJ01000016.1"/>
</dbReference>
<evidence type="ECO:0000256" key="5">
    <source>
        <dbReference type="ARBA" id="ARBA00022692"/>
    </source>
</evidence>
<dbReference type="PANTHER" id="PTHR30443">
    <property type="entry name" value="INNER MEMBRANE PROTEIN"/>
    <property type="match status" value="1"/>
</dbReference>
<dbReference type="Proteomes" id="UP000277294">
    <property type="component" value="Unassembled WGS sequence"/>
</dbReference>
<dbReference type="Pfam" id="PF08019">
    <property type="entry name" value="EptA_B_N"/>
    <property type="match status" value="1"/>
</dbReference>
<evidence type="ECO:0000256" key="3">
    <source>
        <dbReference type="ARBA" id="ARBA00022519"/>
    </source>
</evidence>
<dbReference type="GO" id="GO:0009244">
    <property type="term" value="P:lipopolysaccharide core region biosynthetic process"/>
    <property type="evidence" value="ECO:0007669"/>
    <property type="project" value="TreeGrafter"/>
</dbReference>
<dbReference type="PANTHER" id="PTHR30443:SF0">
    <property type="entry name" value="PHOSPHOETHANOLAMINE TRANSFERASE EPTA"/>
    <property type="match status" value="1"/>
</dbReference>
<evidence type="ECO:0000313" key="12">
    <source>
        <dbReference type="Proteomes" id="UP000277294"/>
    </source>
</evidence>
<feature type="domain" description="Sulfatase N-terminal" evidence="9">
    <location>
        <begin position="234"/>
        <end position="523"/>
    </location>
</feature>
<dbReference type="OrthoDB" id="9786870at2"/>
<organism evidence="11 12">
    <name type="scientific">Pigmentiphaga humi</name>
    <dbReference type="NCBI Taxonomy" id="2478468"/>
    <lineage>
        <taxon>Bacteria</taxon>
        <taxon>Pseudomonadati</taxon>
        <taxon>Pseudomonadota</taxon>
        <taxon>Betaproteobacteria</taxon>
        <taxon>Burkholderiales</taxon>
        <taxon>Alcaligenaceae</taxon>
        <taxon>Pigmentiphaga</taxon>
    </lineage>
</organism>
<keyword evidence="4 11" id="KW-0808">Transferase</keyword>
<keyword evidence="6 8" id="KW-1133">Transmembrane helix</keyword>
<evidence type="ECO:0000256" key="6">
    <source>
        <dbReference type="ARBA" id="ARBA00022989"/>
    </source>
</evidence>
<comment type="subcellular location">
    <subcellularLocation>
        <location evidence="1">Cell inner membrane</location>
        <topology evidence="1">Multi-pass membrane protein</topology>
    </subcellularLocation>
</comment>
<dbReference type="EMBL" id="UWPJ01000016">
    <property type="protein sequence ID" value="VCU69803.1"/>
    <property type="molecule type" value="Genomic_DNA"/>
</dbReference>
<evidence type="ECO:0000259" key="9">
    <source>
        <dbReference type="Pfam" id="PF00884"/>
    </source>
</evidence>
<dbReference type="Pfam" id="PF00884">
    <property type="entry name" value="Sulfatase"/>
    <property type="match status" value="1"/>
</dbReference>
<dbReference type="SUPFAM" id="SSF53649">
    <property type="entry name" value="Alkaline phosphatase-like"/>
    <property type="match status" value="1"/>
</dbReference>
<dbReference type="InterPro" id="IPR058130">
    <property type="entry name" value="PEA_transf_C"/>
</dbReference>
<feature type="transmembrane region" description="Helical" evidence="8">
    <location>
        <begin position="157"/>
        <end position="178"/>
    </location>
</feature>
<evidence type="ECO:0000313" key="11">
    <source>
        <dbReference type="EMBL" id="VCU69803.1"/>
    </source>
</evidence>
<evidence type="ECO:0000256" key="8">
    <source>
        <dbReference type="SAM" id="Phobius"/>
    </source>
</evidence>
<evidence type="ECO:0000256" key="7">
    <source>
        <dbReference type="ARBA" id="ARBA00023136"/>
    </source>
</evidence>
<keyword evidence="5 8" id="KW-0812">Transmembrane</keyword>
<dbReference type="InterPro" id="IPR000917">
    <property type="entry name" value="Sulfatase_N"/>
</dbReference>
<evidence type="ECO:0000256" key="2">
    <source>
        <dbReference type="ARBA" id="ARBA00022475"/>
    </source>
</evidence>
<feature type="transmembrane region" description="Helical" evidence="8">
    <location>
        <begin position="7"/>
        <end position="26"/>
    </location>
</feature>
<dbReference type="EC" id="2.7.-.-" evidence="11"/>
<proteinExistence type="predicted"/>
<accession>A0A3P4B0G8</accession>
<name>A0A3P4B0G8_9BURK</name>
<evidence type="ECO:0000256" key="1">
    <source>
        <dbReference type="ARBA" id="ARBA00004429"/>
    </source>
</evidence>
<dbReference type="InterPro" id="IPR040423">
    <property type="entry name" value="PEA_transferase"/>
</dbReference>
<reference evidence="11 12" key="1">
    <citation type="submission" date="2018-10" db="EMBL/GenBank/DDBJ databases">
        <authorList>
            <person name="Criscuolo A."/>
        </authorList>
    </citation>
    <scope>NUCLEOTIDE SEQUENCE [LARGE SCALE GENOMIC DNA]</scope>
    <source>
        <strain evidence="11">DnA1</strain>
    </source>
</reference>